<evidence type="ECO:0000313" key="1">
    <source>
        <dbReference type="EMBL" id="KAF2621368.1"/>
    </source>
</evidence>
<keyword evidence="2" id="KW-1185">Reference proteome</keyword>
<accession>A0ACB6RJU6</accession>
<organism evidence="1 2">
    <name type="scientific">Macroventuria anomochaeta</name>
    <dbReference type="NCBI Taxonomy" id="301207"/>
    <lineage>
        <taxon>Eukaryota</taxon>
        <taxon>Fungi</taxon>
        <taxon>Dikarya</taxon>
        <taxon>Ascomycota</taxon>
        <taxon>Pezizomycotina</taxon>
        <taxon>Dothideomycetes</taxon>
        <taxon>Pleosporomycetidae</taxon>
        <taxon>Pleosporales</taxon>
        <taxon>Pleosporineae</taxon>
        <taxon>Didymellaceae</taxon>
        <taxon>Macroventuria</taxon>
    </lineage>
</organism>
<reference evidence="1" key="1">
    <citation type="journal article" date="2020" name="Stud. Mycol.">
        <title>101 Dothideomycetes genomes: a test case for predicting lifestyles and emergence of pathogens.</title>
        <authorList>
            <person name="Haridas S."/>
            <person name="Albert R."/>
            <person name="Binder M."/>
            <person name="Bloem J."/>
            <person name="Labutti K."/>
            <person name="Salamov A."/>
            <person name="Andreopoulos B."/>
            <person name="Baker S."/>
            <person name="Barry K."/>
            <person name="Bills G."/>
            <person name="Bluhm B."/>
            <person name="Cannon C."/>
            <person name="Castanera R."/>
            <person name="Culley D."/>
            <person name="Daum C."/>
            <person name="Ezra D."/>
            <person name="Gonzalez J."/>
            <person name="Henrissat B."/>
            <person name="Kuo A."/>
            <person name="Liang C."/>
            <person name="Lipzen A."/>
            <person name="Lutzoni F."/>
            <person name="Magnuson J."/>
            <person name="Mondo S."/>
            <person name="Nolan M."/>
            <person name="Ohm R."/>
            <person name="Pangilinan J."/>
            <person name="Park H.-J."/>
            <person name="Ramirez L."/>
            <person name="Alfaro M."/>
            <person name="Sun H."/>
            <person name="Tritt A."/>
            <person name="Yoshinaga Y."/>
            <person name="Zwiers L.-H."/>
            <person name="Turgeon B."/>
            <person name="Goodwin S."/>
            <person name="Spatafora J."/>
            <person name="Crous P."/>
            <person name="Grigoriev I."/>
        </authorList>
    </citation>
    <scope>NUCLEOTIDE SEQUENCE</scope>
    <source>
        <strain evidence="1">CBS 525.71</strain>
    </source>
</reference>
<name>A0ACB6RJU6_9PLEO</name>
<evidence type="ECO:0000313" key="2">
    <source>
        <dbReference type="Proteomes" id="UP000799754"/>
    </source>
</evidence>
<comment type="caution">
    <text evidence="1">The sequence shown here is derived from an EMBL/GenBank/DDBJ whole genome shotgun (WGS) entry which is preliminary data.</text>
</comment>
<gene>
    <name evidence="1" type="ORF">BU25DRAFT_416154</name>
</gene>
<dbReference type="Proteomes" id="UP000799754">
    <property type="component" value="Unassembled WGS sequence"/>
</dbReference>
<proteinExistence type="predicted"/>
<dbReference type="EMBL" id="MU006756">
    <property type="protein sequence ID" value="KAF2621368.1"/>
    <property type="molecule type" value="Genomic_DNA"/>
</dbReference>
<sequence length="218" mass="25209">MVAFRRQIESRLHAKTFPITHYHNAHSKRKCANSNKYLQTETMSNTRDTNRDMRRLASLYNGVAFEQMRAMCWDVLVDHYLADDGFLEISAQVCQKPEAEEPLFGSVVSESMKRTFVSINKCVAAIVYNSAWLAFCVEGKYSVPIPVSAAFTDDCRIEHRYRRNNACRTEACSQSRAAVHRPVCTHKNRLPPHHPPLHPEERRRRDCCRCIICPILLR</sequence>
<protein>
    <submittedName>
        <fullName evidence="1">Uncharacterized protein</fullName>
    </submittedName>
</protein>